<dbReference type="OrthoDB" id="10042665at2759"/>
<keyword evidence="2" id="KW-0378">Hydrolase</keyword>
<dbReference type="Pfam" id="PF23232">
    <property type="entry name" value="AAA_lid_13"/>
    <property type="match status" value="1"/>
</dbReference>
<evidence type="ECO:0000259" key="1">
    <source>
        <dbReference type="SMART" id="SM00382"/>
    </source>
</evidence>
<reference evidence="2" key="1">
    <citation type="journal article" date="2020" name="Stud. Mycol.">
        <title>101 Dothideomycetes genomes: a test case for predicting lifestyles and emergence of pathogens.</title>
        <authorList>
            <person name="Haridas S."/>
            <person name="Albert R."/>
            <person name="Binder M."/>
            <person name="Bloem J."/>
            <person name="Labutti K."/>
            <person name="Salamov A."/>
            <person name="Andreopoulos B."/>
            <person name="Baker S."/>
            <person name="Barry K."/>
            <person name="Bills G."/>
            <person name="Bluhm B."/>
            <person name="Cannon C."/>
            <person name="Castanera R."/>
            <person name="Culley D."/>
            <person name="Daum C."/>
            <person name="Ezra D."/>
            <person name="Gonzalez J."/>
            <person name="Henrissat B."/>
            <person name="Kuo A."/>
            <person name="Liang C."/>
            <person name="Lipzen A."/>
            <person name="Lutzoni F."/>
            <person name="Magnuson J."/>
            <person name="Mondo S."/>
            <person name="Nolan M."/>
            <person name="Ohm R."/>
            <person name="Pangilinan J."/>
            <person name="Park H.-J."/>
            <person name="Ramirez L."/>
            <person name="Alfaro M."/>
            <person name="Sun H."/>
            <person name="Tritt A."/>
            <person name="Yoshinaga Y."/>
            <person name="Zwiers L.-H."/>
            <person name="Turgeon B."/>
            <person name="Goodwin S."/>
            <person name="Spatafora J."/>
            <person name="Crous P."/>
            <person name="Grigoriev I."/>
        </authorList>
    </citation>
    <scope>NUCLEOTIDE SEQUENCE</scope>
    <source>
        <strain evidence="2">CBS 113818</strain>
    </source>
</reference>
<protein>
    <submittedName>
        <fullName evidence="2">P-loop containing nucleoside triphosphate hydrolase protein</fullName>
    </submittedName>
</protein>
<sequence>MLMASHMYAYILKDRHFDLLNVHDLEGPEMAETAIENLVINETNKGLIKAIAQIYTDSGQSNRFSADFIHGKGEGQIILLHGPPGTGKTLTAESVAEFARRPLLSVTAADLGHENETLERRLLRYFRRASEWDAIVLLNEADVYLEQRTTQDLKRNSIVSVFLRALGYFQDILFLTTNWVGHFDEAFMSRIHVSLGYEKLDNVAREQIWNNLFKKLKDDHKHGGLDIRHEYDAKGYVRSEDVQSLQWNGREIRSAFQTAVALAVCDWKHKKNDPVPELKEADLKQVVSMSSAFRNYMKAAHSGMDDSTWAFKYGNREDKFPSTPGKQT</sequence>
<accession>A0A6A6ZTS4</accession>
<dbReference type="SMART" id="SM00382">
    <property type="entry name" value="AAA"/>
    <property type="match status" value="1"/>
</dbReference>
<feature type="domain" description="AAA+ ATPase" evidence="1">
    <location>
        <begin position="74"/>
        <end position="201"/>
    </location>
</feature>
<dbReference type="InterPro" id="IPR003959">
    <property type="entry name" value="ATPase_AAA_core"/>
</dbReference>
<organism evidence="2 3">
    <name type="scientific">Ophiobolus disseminans</name>
    <dbReference type="NCBI Taxonomy" id="1469910"/>
    <lineage>
        <taxon>Eukaryota</taxon>
        <taxon>Fungi</taxon>
        <taxon>Dikarya</taxon>
        <taxon>Ascomycota</taxon>
        <taxon>Pezizomycotina</taxon>
        <taxon>Dothideomycetes</taxon>
        <taxon>Pleosporomycetidae</taxon>
        <taxon>Pleosporales</taxon>
        <taxon>Pleosporineae</taxon>
        <taxon>Phaeosphaeriaceae</taxon>
        <taxon>Ophiobolus</taxon>
    </lineage>
</organism>
<dbReference type="InterPro" id="IPR056599">
    <property type="entry name" value="AAA_lid_fung"/>
</dbReference>
<dbReference type="PANTHER" id="PTHR46411">
    <property type="entry name" value="FAMILY ATPASE, PUTATIVE-RELATED"/>
    <property type="match status" value="1"/>
</dbReference>
<dbReference type="EMBL" id="MU006231">
    <property type="protein sequence ID" value="KAF2823844.1"/>
    <property type="molecule type" value="Genomic_DNA"/>
</dbReference>
<dbReference type="GO" id="GO:0016887">
    <property type="term" value="F:ATP hydrolysis activity"/>
    <property type="evidence" value="ECO:0007669"/>
    <property type="project" value="InterPro"/>
</dbReference>
<name>A0A6A6ZTS4_9PLEO</name>
<dbReference type="InterPro" id="IPR003593">
    <property type="entry name" value="AAA+_ATPase"/>
</dbReference>
<keyword evidence="3" id="KW-1185">Reference proteome</keyword>
<dbReference type="PANTHER" id="PTHR46411:SF4">
    <property type="entry name" value="AAA+ ATPASE DOMAIN-CONTAINING PROTEIN"/>
    <property type="match status" value="1"/>
</dbReference>
<dbReference type="GO" id="GO:0005524">
    <property type="term" value="F:ATP binding"/>
    <property type="evidence" value="ECO:0007669"/>
    <property type="project" value="InterPro"/>
</dbReference>
<proteinExistence type="predicted"/>
<gene>
    <name evidence="2" type="ORF">CC86DRAFT_384380</name>
</gene>
<dbReference type="Pfam" id="PF00004">
    <property type="entry name" value="AAA"/>
    <property type="match status" value="1"/>
</dbReference>
<dbReference type="Proteomes" id="UP000799424">
    <property type="component" value="Unassembled WGS sequence"/>
</dbReference>
<dbReference type="Gene3D" id="3.40.50.300">
    <property type="entry name" value="P-loop containing nucleotide triphosphate hydrolases"/>
    <property type="match status" value="1"/>
</dbReference>
<dbReference type="AlphaFoldDB" id="A0A6A6ZTS4"/>
<evidence type="ECO:0000313" key="2">
    <source>
        <dbReference type="EMBL" id="KAF2823844.1"/>
    </source>
</evidence>
<dbReference type="CDD" id="cd19481">
    <property type="entry name" value="RecA-like_protease"/>
    <property type="match status" value="1"/>
</dbReference>
<dbReference type="SUPFAM" id="SSF52540">
    <property type="entry name" value="P-loop containing nucleoside triphosphate hydrolases"/>
    <property type="match status" value="1"/>
</dbReference>
<evidence type="ECO:0000313" key="3">
    <source>
        <dbReference type="Proteomes" id="UP000799424"/>
    </source>
</evidence>
<dbReference type="InterPro" id="IPR027417">
    <property type="entry name" value="P-loop_NTPase"/>
</dbReference>